<dbReference type="OrthoDB" id="6021021at2759"/>
<sequence length="664" mass="75136">MPDNSPTVLTGRLTRQENRILTDNQTIALLQTKLRTLGERSTFHGIDVLLEAKPGWMRRIVLLIVLIMCIACVLTVSHLVAGFINMPISTVINYGKANFNFPMVTICPDSPFSMDKLKELDELRQAYLDAANFWVKNAQREPNATFERGPSEGYWRQRTKRTLRSLFFTNRDQLMWDWQDYFVSCEFDGRKCVLDGVALEMPTAIMATSSEQALPEKSEWNYPGLIKEVAARTEPKLPSAWPGGEPDLQKMNYEPPEWPRGKVIVIDHPSKYFCFQLRLKTSVVKEPGSTRGLHLVLRRPYNAQKTAPGLLTVESRAQVLQTWDDRLFLTDPTSPAARRDAKRAIAMDGFHVIIHGDSKNTTAGSFPVDDINKAGSSRSAYSFGIRFGQQASISLGQFIHQRVSTVYRPCSKRIASHNFLELSSFVSSGGFARRYYQLAYERKNCVVFYRQLVMFHRCRCFSEDYGVPLAFASSLLQLGFCHSRSPGVEPGSDLFKRRVACHDRVAAMTGDEVIDANIPKQWWFPVLIKLNEDIQRRWLCATYCQEVISHAEIIQRKPIPTDLPASITDLSYTINKSDLIAISVHANSARVRIISEGEQMNIFNLIASIGGTFGLYVGLSGVTLFEIIEAVGLVLWATPAMCRIYSRRLGAKWHNRQTKNTTPQ</sequence>
<comment type="similarity">
    <text evidence="11">Belongs to the amiloride-sensitive sodium channel (TC 1.A.6) family.</text>
</comment>
<evidence type="ECO:0000256" key="10">
    <source>
        <dbReference type="ARBA" id="ARBA00023303"/>
    </source>
</evidence>
<evidence type="ECO:0000256" key="2">
    <source>
        <dbReference type="ARBA" id="ARBA00022448"/>
    </source>
</evidence>
<reference evidence="13 14" key="1">
    <citation type="submission" date="2019-07" db="EMBL/GenBank/DDBJ databases">
        <title>Annotation for the trematode Paragonimus westermani.</title>
        <authorList>
            <person name="Choi Y.-J."/>
        </authorList>
    </citation>
    <scope>NUCLEOTIDE SEQUENCE [LARGE SCALE GENOMIC DNA]</scope>
    <source>
        <strain evidence="13">180907_Pwestermani</strain>
    </source>
</reference>
<evidence type="ECO:0000313" key="13">
    <source>
        <dbReference type="EMBL" id="KAF8561217.1"/>
    </source>
</evidence>
<accession>A0A8T0D3V6</accession>
<keyword evidence="7 11" id="KW-0406">Ion transport</keyword>
<feature type="transmembrane region" description="Helical" evidence="12">
    <location>
        <begin position="60"/>
        <end position="84"/>
    </location>
</feature>
<evidence type="ECO:0000313" key="14">
    <source>
        <dbReference type="Proteomes" id="UP000699462"/>
    </source>
</evidence>
<comment type="caution">
    <text evidence="13">The sequence shown here is derived from an EMBL/GenBank/DDBJ whole genome shotgun (WGS) entry which is preliminary data.</text>
</comment>
<keyword evidence="4 11" id="KW-0812">Transmembrane</keyword>
<proteinExistence type="inferred from homology"/>
<dbReference type="GO" id="GO:0005886">
    <property type="term" value="C:plasma membrane"/>
    <property type="evidence" value="ECO:0007669"/>
    <property type="project" value="TreeGrafter"/>
</dbReference>
<dbReference type="Proteomes" id="UP000699462">
    <property type="component" value="Unassembled WGS sequence"/>
</dbReference>
<feature type="transmembrane region" description="Helical" evidence="12">
    <location>
        <begin position="613"/>
        <end position="638"/>
    </location>
</feature>
<dbReference type="PRINTS" id="PR01078">
    <property type="entry name" value="AMINACHANNEL"/>
</dbReference>
<dbReference type="Pfam" id="PF00858">
    <property type="entry name" value="ASC"/>
    <property type="match status" value="2"/>
</dbReference>
<keyword evidence="10 11" id="KW-0407">Ion channel</keyword>
<evidence type="ECO:0000256" key="4">
    <source>
        <dbReference type="ARBA" id="ARBA00022692"/>
    </source>
</evidence>
<evidence type="ECO:0000256" key="5">
    <source>
        <dbReference type="ARBA" id="ARBA00022989"/>
    </source>
</evidence>
<keyword evidence="9 11" id="KW-0739">Sodium transport</keyword>
<keyword evidence="2 11" id="KW-0813">Transport</keyword>
<evidence type="ECO:0000256" key="1">
    <source>
        <dbReference type="ARBA" id="ARBA00004141"/>
    </source>
</evidence>
<gene>
    <name evidence="13" type="ORF">P879_06922</name>
</gene>
<keyword evidence="3 11" id="KW-0894">Sodium channel</keyword>
<keyword evidence="6" id="KW-0915">Sodium</keyword>
<dbReference type="InterPro" id="IPR001873">
    <property type="entry name" value="ENaC"/>
</dbReference>
<name>A0A8T0D3V6_9TREM</name>
<keyword evidence="5 12" id="KW-1133">Transmembrane helix</keyword>
<dbReference type="PANTHER" id="PTHR11690">
    <property type="entry name" value="AMILORIDE-SENSITIVE SODIUM CHANNEL-RELATED"/>
    <property type="match status" value="1"/>
</dbReference>
<evidence type="ECO:0000256" key="3">
    <source>
        <dbReference type="ARBA" id="ARBA00022461"/>
    </source>
</evidence>
<keyword evidence="8 12" id="KW-0472">Membrane</keyword>
<evidence type="ECO:0000256" key="12">
    <source>
        <dbReference type="SAM" id="Phobius"/>
    </source>
</evidence>
<evidence type="ECO:0000256" key="6">
    <source>
        <dbReference type="ARBA" id="ARBA00023053"/>
    </source>
</evidence>
<keyword evidence="14" id="KW-1185">Reference proteome</keyword>
<organism evidence="13 14">
    <name type="scientific">Paragonimus westermani</name>
    <dbReference type="NCBI Taxonomy" id="34504"/>
    <lineage>
        <taxon>Eukaryota</taxon>
        <taxon>Metazoa</taxon>
        <taxon>Spiralia</taxon>
        <taxon>Lophotrochozoa</taxon>
        <taxon>Platyhelminthes</taxon>
        <taxon>Trematoda</taxon>
        <taxon>Digenea</taxon>
        <taxon>Plagiorchiida</taxon>
        <taxon>Troglotremata</taxon>
        <taxon>Troglotrematidae</taxon>
        <taxon>Paragonimus</taxon>
    </lineage>
</organism>
<dbReference type="Gene3D" id="1.10.287.770">
    <property type="entry name" value="YojJ-like"/>
    <property type="match status" value="1"/>
</dbReference>
<dbReference type="PANTHER" id="PTHR11690:SF248">
    <property type="entry name" value="PICKPOCKET 17, ISOFORM A"/>
    <property type="match status" value="1"/>
</dbReference>
<comment type="subcellular location">
    <subcellularLocation>
        <location evidence="1">Membrane</location>
        <topology evidence="1">Multi-pass membrane protein</topology>
    </subcellularLocation>
</comment>
<evidence type="ECO:0000256" key="11">
    <source>
        <dbReference type="RuleBase" id="RU000679"/>
    </source>
</evidence>
<evidence type="ECO:0000256" key="9">
    <source>
        <dbReference type="ARBA" id="ARBA00023201"/>
    </source>
</evidence>
<evidence type="ECO:0000256" key="8">
    <source>
        <dbReference type="ARBA" id="ARBA00023136"/>
    </source>
</evidence>
<evidence type="ECO:0000256" key="7">
    <source>
        <dbReference type="ARBA" id="ARBA00023065"/>
    </source>
</evidence>
<dbReference type="EMBL" id="JTDF01021917">
    <property type="protein sequence ID" value="KAF8561217.1"/>
    <property type="molecule type" value="Genomic_DNA"/>
</dbReference>
<dbReference type="GO" id="GO:0015280">
    <property type="term" value="F:ligand-gated sodium channel activity"/>
    <property type="evidence" value="ECO:0007669"/>
    <property type="project" value="TreeGrafter"/>
</dbReference>
<protein>
    <submittedName>
        <fullName evidence="13">Uncharacterized protein</fullName>
    </submittedName>
</protein>
<dbReference type="AlphaFoldDB" id="A0A8T0D3V6"/>